<dbReference type="AlphaFoldDB" id="A0A7E4VZA8"/>
<reference evidence="5" key="2">
    <citation type="submission" date="2020-10" db="UniProtKB">
        <authorList>
            <consortium name="WormBaseParasite"/>
        </authorList>
    </citation>
    <scope>IDENTIFICATION</scope>
</reference>
<organism evidence="4 5">
    <name type="scientific">Panagrellus redivivus</name>
    <name type="common">Microworm</name>
    <dbReference type="NCBI Taxonomy" id="6233"/>
    <lineage>
        <taxon>Eukaryota</taxon>
        <taxon>Metazoa</taxon>
        <taxon>Ecdysozoa</taxon>
        <taxon>Nematoda</taxon>
        <taxon>Chromadorea</taxon>
        <taxon>Rhabditida</taxon>
        <taxon>Tylenchina</taxon>
        <taxon>Panagrolaimomorpha</taxon>
        <taxon>Panagrolaimoidea</taxon>
        <taxon>Panagrolaimidae</taxon>
        <taxon>Panagrellus</taxon>
    </lineage>
</organism>
<evidence type="ECO:0000256" key="1">
    <source>
        <dbReference type="ARBA" id="ARBA00024204"/>
    </source>
</evidence>
<reference evidence="4" key="1">
    <citation type="journal article" date="2013" name="Genetics">
        <title>The draft genome and transcriptome of Panagrellus redivivus are shaped by the harsh demands of a free-living lifestyle.</title>
        <authorList>
            <person name="Srinivasan J."/>
            <person name="Dillman A.R."/>
            <person name="Macchietto M.G."/>
            <person name="Heikkinen L."/>
            <person name="Lakso M."/>
            <person name="Fracchia K.M."/>
            <person name="Antoshechkin I."/>
            <person name="Mortazavi A."/>
            <person name="Wong G."/>
            <person name="Sternberg P.W."/>
        </authorList>
    </citation>
    <scope>NUCLEOTIDE SEQUENCE [LARGE SCALE GENOMIC DNA]</scope>
    <source>
        <strain evidence="4">MT8872</strain>
    </source>
</reference>
<dbReference type="PANTHER" id="PTHR31905">
    <property type="entry name" value="COILED-COIL DOMAIN-CONTAINING PROTEIN 58"/>
    <property type="match status" value="1"/>
</dbReference>
<name>A0A7E4VZA8_PANRE</name>
<dbReference type="WBParaSite" id="Pan_g4721.t1">
    <property type="protein sequence ID" value="Pan_g4721.t1"/>
    <property type="gene ID" value="Pan_g4721"/>
</dbReference>
<evidence type="ECO:0000313" key="5">
    <source>
        <dbReference type="WBParaSite" id="Pan_g4721.t1"/>
    </source>
</evidence>
<proteinExistence type="inferred from homology"/>
<keyword evidence="4" id="KW-1185">Reference proteome</keyword>
<comment type="similarity">
    <text evidence="1">Belongs to the MIX23 family.</text>
</comment>
<sequence>MPSQRSSNEPAQIARPSPLDSTPFFRVRFPPVFPESFILKPFQMPDQLEKVNCTDLGDFQRLLNKYRQLEDKIVFKLNCDFPTKSFKDAKQSKDAIQTCHEIEDKLVNIRKLRTDLFSRCIAVNKDIVQQFHNDESQAFAVRMANTTLRQIRNEQSVDEIIVNQTEKVVQDRCRKEAILG</sequence>
<evidence type="ECO:0000256" key="3">
    <source>
        <dbReference type="ARBA" id="ARBA00030733"/>
    </source>
</evidence>
<dbReference type="Proteomes" id="UP000492821">
    <property type="component" value="Unassembled WGS sequence"/>
</dbReference>
<dbReference type="GO" id="GO:0005758">
    <property type="term" value="C:mitochondrial intermembrane space"/>
    <property type="evidence" value="ECO:0007669"/>
    <property type="project" value="InterPro"/>
</dbReference>
<protein>
    <recommendedName>
        <fullName evidence="2">Protein MIX23</fullName>
    </recommendedName>
    <alternativeName>
        <fullName evidence="3">Coiled-coil domain-containing protein 58</fullName>
    </alternativeName>
</protein>
<evidence type="ECO:0000256" key="2">
    <source>
        <dbReference type="ARBA" id="ARBA00024228"/>
    </source>
</evidence>
<dbReference type="Pfam" id="PF09774">
    <property type="entry name" value="MIX23"/>
    <property type="match status" value="1"/>
</dbReference>
<dbReference type="InterPro" id="IPR019171">
    <property type="entry name" value="MIX23"/>
</dbReference>
<accession>A0A7E4VZA8</accession>
<dbReference type="PANTHER" id="PTHR31905:SF2">
    <property type="entry name" value="PROTEIN MIX23"/>
    <property type="match status" value="1"/>
</dbReference>
<evidence type="ECO:0000313" key="4">
    <source>
        <dbReference type="Proteomes" id="UP000492821"/>
    </source>
</evidence>